<proteinExistence type="predicted"/>
<organism evidence="1">
    <name type="scientific">Siphoviridae sp. ctMM521</name>
    <dbReference type="NCBI Taxonomy" id="2826259"/>
    <lineage>
        <taxon>Viruses</taxon>
        <taxon>Duplodnaviria</taxon>
        <taxon>Heunggongvirae</taxon>
        <taxon>Uroviricota</taxon>
        <taxon>Caudoviricetes</taxon>
    </lineage>
</organism>
<dbReference type="EMBL" id="BK014922">
    <property type="protein sequence ID" value="DAD82574.1"/>
    <property type="molecule type" value="Genomic_DNA"/>
</dbReference>
<dbReference type="CDD" id="cd19958">
    <property type="entry name" value="pyocin_knob"/>
    <property type="match status" value="1"/>
</dbReference>
<dbReference type="InterPro" id="IPR008577">
    <property type="entry name" value="DUF859"/>
</dbReference>
<name>A0A8S5MK46_9CAUD</name>
<evidence type="ECO:0000313" key="1">
    <source>
        <dbReference type="EMBL" id="DAD82574.1"/>
    </source>
</evidence>
<sequence length="449" mass="49901">MAKTTVVNRIDTIYIDTENPTVSVNTTVNDAGLKHSITITIRGIPITGISGLAWNKGTANRIIPIPTDSRTGILKAMYEDKSVTAKLTVTTYKDSTYVGISERNCQITTTSHSSRPVIDGFIYLDTNLKTTAVTGNSKLFIQNYSNLKVTPLTAKPRNESKITGYTVSCNGVSKSSTTAKELNLGTITKSGDVVVMVTVTDSRGYTTSIKKTITVIPYSSPNLSTITLRRTNEIESEIQLIFNGSYSPITIDGVNHNQLLSFRYQYKRTSDANYGNFVDILSNLKMNGTSYSYSNLQLMKLDVNMSYSFHIEIRDVMEKSVVTDLYFTIPQGTPLVVLRKQKVGINNPNPQSALDVTGEIHMNGFPVMGIIQTSVEDDVSLNSLTTQGIYFRRRVPQENMNYPALVFGMLEVFSCSTNLVTQRYTARDSPFDVYIRSKVNSSWSKWVKK</sequence>
<protein>
    <submittedName>
        <fullName evidence="1">Uncharacterized protein</fullName>
    </submittedName>
</protein>
<accession>A0A8S5MK46</accession>
<reference evidence="1" key="1">
    <citation type="journal article" date="2021" name="Proc. Natl. Acad. Sci. U.S.A.">
        <title>A Catalog of Tens of Thousands of Viruses from Human Metagenomes Reveals Hidden Associations with Chronic Diseases.</title>
        <authorList>
            <person name="Tisza M.J."/>
            <person name="Buck C.B."/>
        </authorList>
    </citation>
    <scope>NUCLEOTIDE SEQUENCE</scope>
    <source>
        <strain evidence="1">CtMM521</strain>
    </source>
</reference>
<dbReference type="Pfam" id="PF05895">
    <property type="entry name" value="DUF859"/>
    <property type="match status" value="1"/>
</dbReference>